<dbReference type="CDD" id="cd00303">
    <property type="entry name" value="retropepsin_like"/>
    <property type="match status" value="1"/>
</dbReference>
<dbReference type="InterPro" id="IPR053134">
    <property type="entry name" value="RNA-dir_DNA_polymerase"/>
</dbReference>
<accession>A0ABQ5S450</accession>
<gene>
    <name evidence="2" type="ORF">VaNZ11_007959</name>
</gene>
<reference evidence="2 3" key="1">
    <citation type="journal article" date="2023" name="IScience">
        <title>Expanded male sex-determining region conserved during the evolution of homothallism in the green alga Volvox.</title>
        <authorList>
            <person name="Yamamoto K."/>
            <person name="Matsuzaki R."/>
            <person name="Mahakham W."/>
            <person name="Heman W."/>
            <person name="Sekimoto H."/>
            <person name="Kawachi M."/>
            <person name="Minakuchi Y."/>
            <person name="Toyoda A."/>
            <person name="Nozaki H."/>
        </authorList>
    </citation>
    <scope>NUCLEOTIDE SEQUENCE [LARGE SCALE GENOMIC DNA]</scope>
    <source>
        <strain evidence="2 3">NIES-4468</strain>
    </source>
</reference>
<protein>
    <recommendedName>
        <fullName evidence="1">Reverse transcriptase domain-containing protein</fullName>
    </recommendedName>
</protein>
<evidence type="ECO:0000259" key="1">
    <source>
        <dbReference type="PROSITE" id="PS50878"/>
    </source>
</evidence>
<dbReference type="Pfam" id="PF00078">
    <property type="entry name" value="RVT_1"/>
    <property type="match status" value="1"/>
</dbReference>
<dbReference type="PANTHER" id="PTHR24559">
    <property type="entry name" value="TRANSPOSON TY3-I GAG-POL POLYPROTEIN"/>
    <property type="match status" value="1"/>
</dbReference>
<comment type="caution">
    <text evidence="2">The sequence shown here is derived from an EMBL/GenBank/DDBJ whole genome shotgun (WGS) entry which is preliminary data.</text>
</comment>
<dbReference type="CDD" id="cd01647">
    <property type="entry name" value="RT_LTR"/>
    <property type="match status" value="1"/>
</dbReference>
<keyword evidence="3" id="KW-1185">Reference proteome</keyword>
<dbReference type="Gene3D" id="3.30.70.270">
    <property type="match status" value="1"/>
</dbReference>
<dbReference type="InterPro" id="IPR000477">
    <property type="entry name" value="RT_dom"/>
</dbReference>
<dbReference type="SUPFAM" id="SSF50630">
    <property type="entry name" value="Acid proteases"/>
    <property type="match status" value="1"/>
</dbReference>
<evidence type="ECO:0000313" key="3">
    <source>
        <dbReference type="Proteomes" id="UP001165090"/>
    </source>
</evidence>
<proteinExistence type="predicted"/>
<dbReference type="SUPFAM" id="SSF56672">
    <property type="entry name" value="DNA/RNA polymerases"/>
    <property type="match status" value="1"/>
</dbReference>
<dbReference type="PANTHER" id="PTHR24559:SF444">
    <property type="entry name" value="REVERSE TRANSCRIPTASE DOMAIN-CONTAINING PROTEIN"/>
    <property type="match status" value="1"/>
</dbReference>
<sequence>MSEQLAIYRRCRRQYPGTAACVLLPAFCRRKAEASLRGMRHVHRFEPGTVLFNGVDWEGTLAPWPCLSYSVDVWYEAPDGGAVGYGPALSALTLSAGQSLVDNRVPVVQIGLNGRTLKALVDTGASDDFISVAEVNALGLSPESSDCPQVTLADGGKHPIVGRITLSLSLGPLRVVTRPYVLQGLAETAPYIMGSSTLRQYRARIDMETATLHMCKGTLSIKVRPSTSPYSAPILFVGKKDGTLRMCIDYRGLNANTVKNRYPLPRVDDLLDKLKGSAYFSSIDLQQGYNQIRIAASDIPKTAFRTPFGHFEYTVLSFGLTNAPATFQAVMDRMFRPFIDRFVVCYLDDILVYSKT</sequence>
<feature type="domain" description="Reverse transcriptase" evidence="1">
    <location>
        <begin position="218"/>
        <end position="356"/>
    </location>
</feature>
<dbReference type="InterPro" id="IPR021109">
    <property type="entry name" value="Peptidase_aspartic_dom_sf"/>
</dbReference>
<feature type="non-terminal residue" evidence="2">
    <location>
        <position position="356"/>
    </location>
</feature>
<evidence type="ECO:0000313" key="2">
    <source>
        <dbReference type="EMBL" id="GLI64636.1"/>
    </source>
</evidence>
<dbReference type="InterPro" id="IPR043502">
    <property type="entry name" value="DNA/RNA_pol_sf"/>
</dbReference>
<dbReference type="Proteomes" id="UP001165090">
    <property type="component" value="Unassembled WGS sequence"/>
</dbReference>
<organism evidence="2 3">
    <name type="scientific">Volvox africanus</name>
    <dbReference type="NCBI Taxonomy" id="51714"/>
    <lineage>
        <taxon>Eukaryota</taxon>
        <taxon>Viridiplantae</taxon>
        <taxon>Chlorophyta</taxon>
        <taxon>core chlorophytes</taxon>
        <taxon>Chlorophyceae</taxon>
        <taxon>CS clade</taxon>
        <taxon>Chlamydomonadales</taxon>
        <taxon>Volvocaceae</taxon>
        <taxon>Volvox</taxon>
    </lineage>
</organism>
<dbReference type="Gene3D" id="3.10.10.10">
    <property type="entry name" value="HIV Type 1 Reverse Transcriptase, subunit A, domain 1"/>
    <property type="match status" value="1"/>
</dbReference>
<name>A0ABQ5S450_9CHLO</name>
<dbReference type="InterPro" id="IPR043128">
    <property type="entry name" value="Rev_trsase/Diguanyl_cyclase"/>
</dbReference>
<dbReference type="EMBL" id="BSDZ01000020">
    <property type="protein sequence ID" value="GLI64636.1"/>
    <property type="molecule type" value="Genomic_DNA"/>
</dbReference>
<dbReference type="PROSITE" id="PS50878">
    <property type="entry name" value="RT_POL"/>
    <property type="match status" value="1"/>
</dbReference>
<dbReference type="Pfam" id="PF13975">
    <property type="entry name" value="gag-asp_proteas"/>
    <property type="match status" value="1"/>
</dbReference>